<evidence type="ECO:0000256" key="1">
    <source>
        <dbReference type="ARBA" id="ARBA00006233"/>
    </source>
</evidence>
<dbReference type="PROSITE" id="PS51729">
    <property type="entry name" value="GNAT_YJDJ"/>
    <property type="match status" value="1"/>
</dbReference>
<evidence type="ECO:0000256" key="2">
    <source>
        <dbReference type="ARBA" id="ARBA00020243"/>
    </source>
</evidence>
<organism evidence="5">
    <name type="scientific">Anopheles sinensis</name>
    <name type="common">Mosquito</name>
    <dbReference type="NCBI Taxonomy" id="74873"/>
    <lineage>
        <taxon>Eukaryota</taxon>
        <taxon>Metazoa</taxon>
        <taxon>Ecdysozoa</taxon>
        <taxon>Arthropoda</taxon>
        <taxon>Hexapoda</taxon>
        <taxon>Insecta</taxon>
        <taxon>Pterygota</taxon>
        <taxon>Neoptera</taxon>
        <taxon>Endopterygota</taxon>
        <taxon>Diptera</taxon>
        <taxon>Nematocera</taxon>
        <taxon>Culicoidea</taxon>
        <taxon>Culicidae</taxon>
        <taxon>Anophelinae</taxon>
        <taxon>Anopheles</taxon>
    </lineage>
</organism>
<comment type="similarity">
    <text evidence="1">Belongs to the NATD1 family.</text>
</comment>
<protein>
    <recommendedName>
        <fullName evidence="2">Protein NATD1</fullName>
    </recommendedName>
    <alternativeName>
        <fullName evidence="3">N-acetyltransferase domain-containing protein 1</fullName>
    </alternativeName>
</protein>
<feature type="domain" description="N-acetyltransferase" evidence="4">
    <location>
        <begin position="15"/>
        <end position="104"/>
    </location>
</feature>
<dbReference type="Gene3D" id="3.40.630.30">
    <property type="match status" value="1"/>
</dbReference>
<dbReference type="EMBL" id="KE525369">
    <property type="protein sequence ID" value="KFB52121.1"/>
    <property type="molecule type" value="Genomic_DNA"/>
</dbReference>
<dbReference type="VEuPathDB" id="VectorBase:ASIC020441"/>
<dbReference type="PANTHER" id="PTHR31435:SF9">
    <property type="entry name" value="PROTEIN NATD1"/>
    <property type="match status" value="1"/>
</dbReference>
<sequence length="105" mass="12128">MRTSTGSRQCSSKITNDLKRSTFCMNLDKNNEAYLQYSIDTKRNVINLEHTFVPDAGKGKGIGKLLAQAAFQYAIDNKLKIKLECDFTAKFYRDNETKYREYVLQ</sequence>
<accession>A0A084WPH7</accession>
<dbReference type="STRING" id="74873.A0A084WPH7"/>
<dbReference type="InterPro" id="IPR031165">
    <property type="entry name" value="GNAT_YJDJ"/>
</dbReference>
<dbReference type="InterPro" id="IPR045057">
    <property type="entry name" value="Gcn5-rel_NAT"/>
</dbReference>
<evidence type="ECO:0000313" key="6">
    <source>
        <dbReference type="EnsemblMetazoa" id="ASIC020441-PA"/>
    </source>
</evidence>
<dbReference type="EMBL" id="ATLV01025078">
    <property type="status" value="NOT_ANNOTATED_CDS"/>
    <property type="molecule type" value="Genomic_DNA"/>
</dbReference>
<evidence type="ECO:0000259" key="4">
    <source>
        <dbReference type="PROSITE" id="PS51729"/>
    </source>
</evidence>
<dbReference type="VEuPathDB" id="VectorBase:ASIS017419"/>
<reference evidence="5 7" key="1">
    <citation type="journal article" date="2014" name="BMC Genomics">
        <title>Genome sequence of Anopheles sinensis provides insight into genetics basis of mosquito competence for malaria parasites.</title>
        <authorList>
            <person name="Zhou D."/>
            <person name="Zhang D."/>
            <person name="Ding G."/>
            <person name="Shi L."/>
            <person name="Hou Q."/>
            <person name="Ye Y."/>
            <person name="Xu Y."/>
            <person name="Zhou H."/>
            <person name="Xiong C."/>
            <person name="Li S."/>
            <person name="Yu J."/>
            <person name="Hong S."/>
            <person name="Yu X."/>
            <person name="Zou P."/>
            <person name="Chen C."/>
            <person name="Chang X."/>
            <person name="Wang W."/>
            <person name="Lv Y."/>
            <person name="Sun Y."/>
            <person name="Ma L."/>
            <person name="Shen B."/>
            <person name="Zhu C."/>
        </authorList>
    </citation>
    <scope>NUCLEOTIDE SEQUENCE [LARGE SCALE GENOMIC DNA]</scope>
</reference>
<dbReference type="Proteomes" id="UP000030765">
    <property type="component" value="Unassembled WGS sequence"/>
</dbReference>
<dbReference type="AlphaFoldDB" id="A0A084WPH7"/>
<dbReference type="EnsemblMetazoa" id="ASIC020441-RA">
    <property type="protein sequence ID" value="ASIC020441-PA"/>
    <property type="gene ID" value="ASIC020441"/>
</dbReference>
<gene>
    <name evidence="5" type="ORF">ZHAS_00020441</name>
</gene>
<dbReference type="SUPFAM" id="SSF55729">
    <property type="entry name" value="Acyl-CoA N-acyltransferases (Nat)"/>
    <property type="match status" value="1"/>
</dbReference>
<evidence type="ECO:0000256" key="3">
    <source>
        <dbReference type="ARBA" id="ARBA00031876"/>
    </source>
</evidence>
<reference evidence="6" key="2">
    <citation type="submission" date="2020-05" db="UniProtKB">
        <authorList>
            <consortium name="EnsemblMetazoa"/>
        </authorList>
    </citation>
    <scope>IDENTIFICATION</scope>
</reference>
<proteinExistence type="inferred from homology"/>
<evidence type="ECO:0000313" key="7">
    <source>
        <dbReference type="Proteomes" id="UP000030765"/>
    </source>
</evidence>
<dbReference type="OMA" id="ILEYEWI"/>
<name>A0A084WPH7_ANOSI</name>
<evidence type="ECO:0000313" key="5">
    <source>
        <dbReference type="EMBL" id="KFB52121.1"/>
    </source>
</evidence>
<dbReference type="OrthoDB" id="74247at2759"/>
<dbReference type="Pfam" id="PF14542">
    <property type="entry name" value="Acetyltransf_CG"/>
    <property type="match status" value="1"/>
</dbReference>
<dbReference type="InterPro" id="IPR016181">
    <property type="entry name" value="Acyl_CoA_acyltransferase"/>
</dbReference>
<keyword evidence="7" id="KW-1185">Reference proteome</keyword>
<dbReference type="PANTHER" id="PTHR31435">
    <property type="entry name" value="PROTEIN NATD1"/>
    <property type="match status" value="1"/>
</dbReference>